<dbReference type="Proteomes" id="UP000187158">
    <property type="component" value="Unassembled WGS sequence"/>
</dbReference>
<evidence type="ECO:0000259" key="2">
    <source>
        <dbReference type="Pfam" id="PF01878"/>
    </source>
</evidence>
<accession>A0ABX3GN20</accession>
<proteinExistence type="predicted"/>
<evidence type="ECO:0008006" key="5">
    <source>
        <dbReference type="Google" id="ProtNLM"/>
    </source>
</evidence>
<dbReference type="EMBL" id="MPVP01000093">
    <property type="protein sequence ID" value="OMD33151.1"/>
    <property type="molecule type" value="Genomic_DNA"/>
</dbReference>
<dbReference type="RefSeq" id="WP_076219125.1">
    <property type="nucleotide sequence ID" value="NZ_MPVM01000007.1"/>
</dbReference>
<keyword evidence="4" id="KW-1185">Reference proteome</keyword>
<sequence length="401" mass="46508">MKTWIFQGNPKRFKLDEYLIENKEIVWAIKQKHFLNDVQVGDTVFMWRSDAGKKGSGGVVARTTVTGKPMVCTISPAYWTSPVDASKELPRVPLHIEELALEGNHLDRNFIKNNEIFSDLSILKMSNGTNWLLSNSHAEELNRLWQDRISKLSLIPYEIPRPVPVSRKREFVSYSEQHRREVIYEYLFNGNTHRWIDENILELNPEWSRGYQAMGILHHLGLKNDYKGLFKGLSVAEAITILEQECAESPADYNLFVSIILELGAIVNKEVDSYFSEESSQDIQAEEMKEYPEGKIAYILHKKRERNSKLIKDAKGVFISKYGRLYCEACDFDFQKVYGDRGIDFIEGHHKKLLSEMDKNETTKIEDIAMLCSNCHRMVHRKPLISVEELKQLMKKWKGTN</sequence>
<reference evidence="3 4" key="1">
    <citation type="submission" date="2016-11" db="EMBL/GenBank/DDBJ databases">
        <title>Paenibacillus species isolates.</title>
        <authorList>
            <person name="Beno S.M."/>
        </authorList>
    </citation>
    <scope>NUCLEOTIDE SEQUENCE [LARGE SCALE GENOMIC DNA]</scope>
    <source>
        <strain evidence="3 4">FSL H7-0433</strain>
    </source>
</reference>
<name>A0ABX3GN20_9BACL</name>
<evidence type="ECO:0000313" key="3">
    <source>
        <dbReference type="EMBL" id="OMD33151.1"/>
    </source>
</evidence>
<feature type="domain" description="EVE" evidence="2">
    <location>
        <begin position="3"/>
        <end position="78"/>
    </location>
</feature>
<dbReference type="InterPro" id="IPR015947">
    <property type="entry name" value="PUA-like_sf"/>
</dbReference>
<organism evidence="3 4">
    <name type="scientific">Paenibacillus odorifer</name>
    <dbReference type="NCBI Taxonomy" id="189426"/>
    <lineage>
        <taxon>Bacteria</taxon>
        <taxon>Bacillati</taxon>
        <taxon>Bacillota</taxon>
        <taxon>Bacilli</taxon>
        <taxon>Bacillales</taxon>
        <taxon>Paenibacillaceae</taxon>
        <taxon>Paenibacillus</taxon>
    </lineage>
</organism>
<dbReference type="SUPFAM" id="SSF88697">
    <property type="entry name" value="PUA domain-like"/>
    <property type="match status" value="1"/>
</dbReference>
<gene>
    <name evidence="3" type="ORF">BSO21_15730</name>
</gene>
<protein>
    <recommendedName>
        <fullName evidence="5">EVE domain-containing protein</fullName>
    </recommendedName>
</protein>
<dbReference type="Pfam" id="PF01844">
    <property type="entry name" value="HNH"/>
    <property type="match status" value="1"/>
</dbReference>
<comment type="caution">
    <text evidence="3">The sequence shown here is derived from an EMBL/GenBank/DDBJ whole genome shotgun (WGS) entry which is preliminary data.</text>
</comment>
<evidence type="ECO:0000313" key="4">
    <source>
        <dbReference type="Proteomes" id="UP000187158"/>
    </source>
</evidence>
<evidence type="ECO:0000259" key="1">
    <source>
        <dbReference type="Pfam" id="PF01844"/>
    </source>
</evidence>
<dbReference type="InterPro" id="IPR002711">
    <property type="entry name" value="HNH"/>
</dbReference>
<feature type="domain" description="HNH" evidence="1">
    <location>
        <begin position="327"/>
        <end position="381"/>
    </location>
</feature>
<dbReference type="Pfam" id="PF01878">
    <property type="entry name" value="EVE"/>
    <property type="match status" value="1"/>
</dbReference>
<dbReference type="InterPro" id="IPR002740">
    <property type="entry name" value="EVE_domain"/>
</dbReference>